<feature type="region of interest" description="Disordered" evidence="1">
    <location>
        <begin position="1"/>
        <end position="105"/>
    </location>
</feature>
<proteinExistence type="predicted"/>
<reference evidence="2 3" key="1">
    <citation type="submission" date="2017-10" db="EMBL/GenBank/DDBJ databases">
        <title>Comparative genomics in systemic dimorphic fungi from Ajellomycetaceae.</title>
        <authorList>
            <person name="Munoz J.F."/>
            <person name="Mcewen J.G."/>
            <person name="Clay O.K."/>
            <person name="Cuomo C.A."/>
        </authorList>
    </citation>
    <scope>NUCLEOTIDE SEQUENCE [LARGE SCALE GENOMIC DNA]</scope>
    <source>
        <strain evidence="2 3">UAMH4076</strain>
    </source>
</reference>
<evidence type="ECO:0000313" key="2">
    <source>
        <dbReference type="EMBL" id="PGH14146.1"/>
    </source>
</evidence>
<feature type="compositionally biased region" description="Basic and acidic residues" evidence="1">
    <location>
        <begin position="63"/>
        <end position="74"/>
    </location>
</feature>
<dbReference type="VEuPathDB" id="FungiDB:EMCG_01641"/>
<feature type="compositionally biased region" description="Low complexity" evidence="1">
    <location>
        <begin position="16"/>
        <end position="34"/>
    </location>
</feature>
<protein>
    <submittedName>
        <fullName evidence="2">Uncharacterized protein</fullName>
    </submittedName>
</protein>
<name>A0A2B7XY55_9EURO</name>
<gene>
    <name evidence="2" type="ORF">GX50_09015</name>
</gene>
<dbReference type="Proteomes" id="UP000226031">
    <property type="component" value="Unassembled WGS sequence"/>
</dbReference>
<keyword evidence="3" id="KW-1185">Reference proteome</keyword>
<accession>A0A2B7XY55</accession>
<organism evidence="2 3">
    <name type="scientific">[Emmonsia] crescens</name>
    <dbReference type="NCBI Taxonomy" id="73230"/>
    <lineage>
        <taxon>Eukaryota</taxon>
        <taxon>Fungi</taxon>
        <taxon>Dikarya</taxon>
        <taxon>Ascomycota</taxon>
        <taxon>Pezizomycotina</taxon>
        <taxon>Eurotiomycetes</taxon>
        <taxon>Eurotiomycetidae</taxon>
        <taxon>Onygenales</taxon>
        <taxon>Ajellomycetaceae</taxon>
        <taxon>Emergomyces</taxon>
    </lineage>
</organism>
<comment type="caution">
    <text evidence="2">The sequence shown here is derived from an EMBL/GenBank/DDBJ whole genome shotgun (WGS) entry which is preliminary data.</text>
</comment>
<dbReference type="AlphaFoldDB" id="A0A2B7XY55"/>
<dbReference type="EMBL" id="PDND01001198">
    <property type="protein sequence ID" value="PGH14146.1"/>
    <property type="molecule type" value="Genomic_DNA"/>
</dbReference>
<dbReference type="STRING" id="73230.A0A2B7XY55"/>
<evidence type="ECO:0000313" key="3">
    <source>
        <dbReference type="Proteomes" id="UP000226031"/>
    </source>
</evidence>
<sequence>MVDPSDSRRITRSRSQRVGSSGSVEPSSHPPSSSFNFDVRPRPSTSTARERPPGAFESSVNDPIDRPNTPERGRGGLTTAPSTVKPVRGKQRAAPPPDEPETDPNIIEDEYDYARRLADWNSQKLEFTMQRECHKTLELQLQLAQLQAFNLNILSLQPPLCAGKAIAQFRQDIKNIDKLNALTGTANYVTWRAAMKAKIINAQCWVIIDKRQYEDPLGSPEWAPF</sequence>
<evidence type="ECO:0000256" key="1">
    <source>
        <dbReference type="SAM" id="MobiDB-lite"/>
    </source>
</evidence>